<keyword evidence="2" id="KW-1185">Reference proteome</keyword>
<accession>A0ACB8AIQ3</accession>
<reference evidence="1" key="1">
    <citation type="journal article" date="2021" name="New Phytol.">
        <title>Evolutionary innovations through gain and loss of genes in the ectomycorrhizal Boletales.</title>
        <authorList>
            <person name="Wu G."/>
            <person name="Miyauchi S."/>
            <person name="Morin E."/>
            <person name="Kuo A."/>
            <person name="Drula E."/>
            <person name="Varga T."/>
            <person name="Kohler A."/>
            <person name="Feng B."/>
            <person name="Cao Y."/>
            <person name="Lipzen A."/>
            <person name="Daum C."/>
            <person name="Hundley H."/>
            <person name="Pangilinan J."/>
            <person name="Johnson J."/>
            <person name="Barry K."/>
            <person name="LaButti K."/>
            <person name="Ng V."/>
            <person name="Ahrendt S."/>
            <person name="Min B."/>
            <person name="Choi I.G."/>
            <person name="Park H."/>
            <person name="Plett J.M."/>
            <person name="Magnuson J."/>
            <person name="Spatafora J.W."/>
            <person name="Nagy L.G."/>
            <person name="Henrissat B."/>
            <person name="Grigoriev I.V."/>
            <person name="Yang Z.L."/>
            <person name="Xu J."/>
            <person name="Martin F.M."/>
        </authorList>
    </citation>
    <scope>NUCLEOTIDE SEQUENCE</scope>
    <source>
        <strain evidence="1">ATCC 28755</strain>
    </source>
</reference>
<sequence length="201" mass="22797">MDNSEPIGRFKSREMSKCYRCYRTGLEVKLSACSRCQAAKYCSKECQKADWGSHKEQCTKTVEHAESLKSIFNPKNLLPRDLKRTSTHVVRTRLDIRTDHGGSPAKYFRVRQCEAIPIAEAKKLVDPWRESLEDLEKLRKESESMGRGTVAAMAIECPPLGVQMVPFGSMKSLSSLPKIPHWKDVLFKDVENGKKFGRFGG</sequence>
<dbReference type="Proteomes" id="UP000790377">
    <property type="component" value="Unassembled WGS sequence"/>
</dbReference>
<evidence type="ECO:0000313" key="2">
    <source>
        <dbReference type="Proteomes" id="UP000790377"/>
    </source>
</evidence>
<comment type="caution">
    <text evidence="1">The sequence shown here is derived from an EMBL/GenBank/DDBJ whole genome shotgun (WGS) entry which is preliminary data.</text>
</comment>
<name>A0ACB8AIQ3_9AGAM</name>
<dbReference type="EMBL" id="MU267637">
    <property type="protein sequence ID" value="KAH7913088.1"/>
    <property type="molecule type" value="Genomic_DNA"/>
</dbReference>
<organism evidence="1 2">
    <name type="scientific">Hygrophoropsis aurantiaca</name>
    <dbReference type="NCBI Taxonomy" id="72124"/>
    <lineage>
        <taxon>Eukaryota</taxon>
        <taxon>Fungi</taxon>
        <taxon>Dikarya</taxon>
        <taxon>Basidiomycota</taxon>
        <taxon>Agaricomycotina</taxon>
        <taxon>Agaricomycetes</taxon>
        <taxon>Agaricomycetidae</taxon>
        <taxon>Boletales</taxon>
        <taxon>Coniophorineae</taxon>
        <taxon>Hygrophoropsidaceae</taxon>
        <taxon>Hygrophoropsis</taxon>
    </lineage>
</organism>
<gene>
    <name evidence="1" type="ORF">BJ138DRAFT_1003056</name>
</gene>
<proteinExistence type="predicted"/>
<protein>
    <submittedName>
        <fullName evidence="1">Uncharacterized protein</fullName>
    </submittedName>
</protein>
<evidence type="ECO:0000313" key="1">
    <source>
        <dbReference type="EMBL" id="KAH7913088.1"/>
    </source>
</evidence>